<gene>
    <name evidence="1" type="ORF">FPQ13_06670</name>
</gene>
<dbReference type="Proteomes" id="UP000316425">
    <property type="component" value="Unassembled WGS sequence"/>
</dbReference>
<reference evidence="1 2" key="1">
    <citation type="submission" date="2019-07" db="EMBL/GenBank/DDBJ databases">
        <title>Allobacillus sp. nov. SKP isolated from shrimp paste of Euphausiacea.</title>
        <authorList>
            <person name="Kanchanasin P."/>
            <person name="Tanasupawat S."/>
            <person name="Shi W."/>
            <person name="Wu L."/>
            <person name="Ma J."/>
        </authorList>
    </citation>
    <scope>NUCLEOTIDE SEQUENCE [LARGE SCALE GENOMIC DNA]</scope>
    <source>
        <strain evidence="1 2">SKP4-8</strain>
    </source>
</reference>
<proteinExistence type="predicted"/>
<name>A0A556PM60_9BACI</name>
<accession>A0A556PM60</accession>
<dbReference type="RefSeq" id="WP_144088558.1">
    <property type="nucleotide sequence ID" value="NZ_VMHE01000009.1"/>
</dbReference>
<dbReference type="OrthoDB" id="2889801at2"/>
<evidence type="ECO:0000313" key="1">
    <source>
        <dbReference type="EMBL" id="TSJ65484.1"/>
    </source>
</evidence>
<evidence type="ECO:0000313" key="2">
    <source>
        <dbReference type="Proteomes" id="UP000316425"/>
    </source>
</evidence>
<dbReference type="AlphaFoldDB" id="A0A556PM60"/>
<dbReference type="EMBL" id="VMHE01000009">
    <property type="protein sequence ID" value="TSJ65484.1"/>
    <property type="molecule type" value="Genomic_DNA"/>
</dbReference>
<comment type="caution">
    <text evidence="1">The sequence shown here is derived from an EMBL/GenBank/DDBJ whole genome shotgun (WGS) entry which is preliminary data.</text>
</comment>
<keyword evidence="2" id="KW-1185">Reference proteome</keyword>
<organism evidence="1 2">
    <name type="scientific">Allobacillus salarius</name>
    <dbReference type="NCBI Taxonomy" id="1955272"/>
    <lineage>
        <taxon>Bacteria</taxon>
        <taxon>Bacillati</taxon>
        <taxon>Bacillota</taxon>
        <taxon>Bacilli</taxon>
        <taxon>Bacillales</taxon>
        <taxon>Bacillaceae</taxon>
        <taxon>Allobacillus</taxon>
    </lineage>
</organism>
<protein>
    <submittedName>
        <fullName evidence="1">Uncharacterized protein</fullName>
    </submittedName>
</protein>
<sequence length="141" mass="16897">MNDKVVKIVKDTLWMDNKNLNNITLNNLENKMNEVGFDDDFIKEIIQVFKQKIVEQGEREFQQELVNLHFKCPGEFQSEEKAVQTYDKYHSWLESEVKNLENETKLSWEKQTEDIEELNEKARKTQLVIRHRLSEIVLELI</sequence>